<evidence type="ECO:0000256" key="15">
    <source>
        <dbReference type="RuleBase" id="RU000461"/>
    </source>
</evidence>
<dbReference type="PANTHER" id="PTHR24292:SF54">
    <property type="entry name" value="CYP9F3-RELATED"/>
    <property type="match status" value="1"/>
</dbReference>
<evidence type="ECO:0000256" key="5">
    <source>
        <dbReference type="ARBA" id="ARBA00010617"/>
    </source>
</evidence>
<reference evidence="16" key="1">
    <citation type="journal article" date="2014" name="Insect Biochem. Mol. Biol.">
        <title>An insight into the sialome of the frog biting fly, Corethrella appendiculata.</title>
        <authorList>
            <person name="Ribeiro J.M.C."/>
            <person name="Chagas A.C."/>
            <person name="Pham V.M."/>
            <person name="Lounibos L.P."/>
            <person name="Calvo E."/>
        </authorList>
    </citation>
    <scope>NUCLEOTIDE SEQUENCE</scope>
    <source>
        <tissue evidence="16">Salivary glands</tissue>
    </source>
</reference>
<dbReference type="Pfam" id="PF00067">
    <property type="entry name" value="p450"/>
    <property type="match status" value="1"/>
</dbReference>
<keyword evidence="8" id="KW-0256">Endoplasmic reticulum</keyword>
<dbReference type="CDD" id="cd11056">
    <property type="entry name" value="CYP6-like"/>
    <property type="match status" value="1"/>
</dbReference>
<evidence type="ECO:0000256" key="13">
    <source>
        <dbReference type="ARBA" id="ARBA00023136"/>
    </source>
</evidence>
<name>U5EYB7_9DIPT</name>
<organism evidence="16">
    <name type="scientific">Corethrella appendiculata</name>
    <dbReference type="NCBI Taxonomy" id="1370023"/>
    <lineage>
        <taxon>Eukaryota</taxon>
        <taxon>Metazoa</taxon>
        <taxon>Ecdysozoa</taxon>
        <taxon>Arthropoda</taxon>
        <taxon>Hexapoda</taxon>
        <taxon>Insecta</taxon>
        <taxon>Pterygota</taxon>
        <taxon>Neoptera</taxon>
        <taxon>Endopterygota</taxon>
        <taxon>Diptera</taxon>
        <taxon>Nematocera</taxon>
        <taxon>Culicoidea</taxon>
        <taxon>Chaoboridae</taxon>
        <taxon>Corethrella</taxon>
    </lineage>
</organism>
<dbReference type="GO" id="GO:0020037">
    <property type="term" value="F:heme binding"/>
    <property type="evidence" value="ECO:0007669"/>
    <property type="project" value="InterPro"/>
</dbReference>
<dbReference type="AlphaFoldDB" id="U5EYB7"/>
<evidence type="ECO:0000256" key="11">
    <source>
        <dbReference type="ARBA" id="ARBA00023004"/>
    </source>
</evidence>
<evidence type="ECO:0000256" key="9">
    <source>
        <dbReference type="ARBA" id="ARBA00022848"/>
    </source>
</evidence>
<comment type="cofactor">
    <cofactor evidence="1 14">
        <name>heme</name>
        <dbReference type="ChEBI" id="CHEBI:30413"/>
    </cofactor>
</comment>
<proteinExistence type="evidence at transcript level"/>
<comment type="function">
    <text evidence="2">May be involved in the metabolism of insect hormones and in the breakdown of synthetic insecticides.</text>
</comment>
<evidence type="ECO:0000256" key="8">
    <source>
        <dbReference type="ARBA" id="ARBA00022824"/>
    </source>
</evidence>
<evidence type="ECO:0000256" key="6">
    <source>
        <dbReference type="ARBA" id="ARBA00022617"/>
    </source>
</evidence>
<keyword evidence="12 15" id="KW-0503">Monooxygenase</keyword>
<dbReference type="InterPro" id="IPR002401">
    <property type="entry name" value="Cyt_P450_E_grp-I"/>
</dbReference>
<keyword evidence="6 14" id="KW-0349">Heme</keyword>
<dbReference type="FunFam" id="1.10.630.10:FF:000042">
    <property type="entry name" value="Cytochrome P450"/>
    <property type="match status" value="1"/>
</dbReference>
<keyword evidence="7 14" id="KW-0479">Metal-binding</keyword>
<protein>
    <submittedName>
        <fullName evidence="16">Putative cytochrome</fullName>
    </submittedName>
</protein>
<evidence type="ECO:0000256" key="4">
    <source>
        <dbReference type="ARBA" id="ARBA00004406"/>
    </source>
</evidence>
<dbReference type="SUPFAM" id="SSF48264">
    <property type="entry name" value="Cytochrome P450"/>
    <property type="match status" value="1"/>
</dbReference>
<dbReference type="PRINTS" id="PR00463">
    <property type="entry name" value="EP450I"/>
</dbReference>
<dbReference type="GO" id="GO:0016705">
    <property type="term" value="F:oxidoreductase activity, acting on paired donors, with incorporation or reduction of molecular oxygen"/>
    <property type="evidence" value="ECO:0007669"/>
    <property type="project" value="InterPro"/>
</dbReference>
<keyword evidence="10 15" id="KW-0560">Oxidoreductase</keyword>
<dbReference type="PROSITE" id="PS00086">
    <property type="entry name" value="CYTOCHROME_P450"/>
    <property type="match status" value="1"/>
</dbReference>
<dbReference type="GO" id="GO:0005789">
    <property type="term" value="C:endoplasmic reticulum membrane"/>
    <property type="evidence" value="ECO:0007669"/>
    <property type="project" value="UniProtKB-SubCell"/>
</dbReference>
<evidence type="ECO:0000256" key="2">
    <source>
        <dbReference type="ARBA" id="ARBA00003690"/>
    </source>
</evidence>
<evidence type="ECO:0000256" key="3">
    <source>
        <dbReference type="ARBA" id="ARBA00004174"/>
    </source>
</evidence>
<evidence type="ECO:0000256" key="12">
    <source>
        <dbReference type="ARBA" id="ARBA00023033"/>
    </source>
</evidence>
<dbReference type="EMBL" id="GANO01000460">
    <property type="protein sequence ID" value="JAB59411.1"/>
    <property type="molecule type" value="mRNA"/>
</dbReference>
<evidence type="ECO:0000256" key="10">
    <source>
        <dbReference type="ARBA" id="ARBA00023002"/>
    </source>
</evidence>
<dbReference type="Gene3D" id="1.10.630.10">
    <property type="entry name" value="Cytochrome P450"/>
    <property type="match status" value="1"/>
</dbReference>
<comment type="similarity">
    <text evidence="5 15">Belongs to the cytochrome P450 family.</text>
</comment>
<evidence type="ECO:0000256" key="7">
    <source>
        <dbReference type="ARBA" id="ARBA00022723"/>
    </source>
</evidence>
<dbReference type="InterPro" id="IPR017972">
    <property type="entry name" value="Cyt_P450_CS"/>
</dbReference>
<dbReference type="GO" id="GO:0004497">
    <property type="term" value="F:monooxygenase activity"/>
    <property type="evidence" value="ECO:0007669"/>
    <property type="project" value="UniProtKB-KW"/>
</dbReference>
<dbReference type="PRINTS" id="PR00385">
    <property type="entry name" value="P450"/>
</dbReference>
<dbReference type="InterPro" id="IPR001128">
    <property type="entry name" value="Cyt_P450"/>
</dbReference>
<comment type="subcellular location">
    <subcellularLocation>
        <location evidence="4">Endoplasmic reticulum membrane</location>
        <topology evidence="4">Peripheral membrane protein</topology>
    </subcellularLocation>
    <subcellularLocation>
        <location evidence="3">Microsome membrane</location>
        <topology evidence="3">Peripheral membrane protein</topology>
    </subcellularLocation>
</comment>
<keyword evidence="13" id="KW-0472">Membrane</keyword>
<accession>U5EYB7</accession>
<dbReference type="InterPro" id="IPR036396">
    <property type="entry name" value="Cyt_P450_sf"/>
</dbReference>
<dbReference type="InterPro" id="IPR050476">
    <property type="entry name" value="Insect_CytP450_Detox"/>
</dbReference>
<feature type="binding site" description="axial binding residue" evidence="14">
    <location>
        <position position="483"/>
    </location>
    <ligand>
        <name>heme</name>
        <dbReference type="ChEBI" id="CHEBI:30413"/>
    </ligand>
    <ligandPart>
        <name>Fe</name>
        <dbReference type="ChEBI" id="CHEBI:18248"/>
    </ligandPart>
</feature>
<dbReference type="PANTHER" id="PTHR24292">
    <property type="entry name" value="CYTOCHROME P450"/>
    <property type="match status" value="1"/>
</dbReference>
<keyword evidence="11 14" id="KW-0408">Iron</keyword>
<evidence type="ECO:0000256" key="14">
    <source>
        <dbReference type="PIRSR" id="PIRSR602401-1"/>
    </source>
</evidence>
<sequence length="538" mass="62580">MEISLLTLLIILAVIFLCYMSVTKNFYYFCDKPVASLKPTIPIINTFLLLFEKFSFFDLIDQLYKPFPNSKIIGTFNLLSPMWVVRDPDTVKKMFVKDFDHFVDHQSFIKDFDQSTNEVDALFTNSLFLLKQQKWRDMRATLSPAFTGSKMRLMFELVRETAKAMSTHFVQEAKTNGRQVHEMKDVFSRFTNDVIASCAFGIKVDSFAEKENSFFTMAKKMSFRPGKLMTLKFTLFMMFPKVMQKLNMSIFDRDMAMFFKQIIRDTIQTREKHNIVRPDMINLLMQLKTGSNISHEQENKVKDAEGFATVEESAIGKSTTSRVWTETELIAQCFLFFLAGFETASTFLQFLSHELVVNTEVQQKLYEEIKSFEEGLEGKPLSYDDIQKMKYLDMVITEGLRKWPPAPVIDRECVKDYVYDEGNGVKFTIEKGQLIWIPIFSYHMDPKYFPNPEKFDPERFSDENKDSIHPGAYLPFGVGPRNCIGSRFALMEVKAVIYYLLLNFSFEVCEKTQIPLKLRSGFGMFAEKGVWVDLKLRK</sequence>
<dbReference type="GO" id="GO:0005506">
    <property type="term" value="F:iron ion binding"/>
    <property type="evidence" value="ECO:0007669"/>
    <property type="project" value="InterPro"/>
</dbReference>
<evidence type="ECO:0000313" key="16">
    <source>
        <dbReference type="EMBL" id="JAB59411.1"/>
    </source>
</evidence>
<evidence type="ECO:0000256" key="1">
    <source>
        <dbReference type="ARBA" id="ARBA00001971"/>
    </source>
</evidence>
<keyword evidence="9" id="KW-0492">Microsome</keyword>